<protein>
    <submittedName>
        <fullName evidence="5">Sugar ABC transporter substrate-binding protein</fullName>
    </submittedName>
</protein>
<dbReference type="Proteomes" id="UP000559404">
    <property type="component" value="Unassembled WGS sequence"/>
</dbReference>
<evidence type="ECO:0000256" key="2">
    <source>
        <dbReference type="ARBA" id="ARBA00008520"/>
    </source>
</evidence>
<evidence type="ECO:0000256" key="4">
    <source>
        <dbReference type="SAM" id="SignalP"/>
    </source>
</evidence>
<dbReference type="RefSeq" id="WP_181761109.1">
    <property type="nucleotide sequence ID" value="NZ_BMCR01000011.1"/>
</dbReference>
<sequence>MRQLKIALFAAVASCALTLPAAAADGEKFDGYTLRVKLIGGAQYEPLYTLIPQWEKATGAKVEVISRKSHFELDREMKQDIASGNIDYCAFSSHTNFAPQYAVMNQPLDDLIAADTIAGFAPLVISHATVNGELMSLPRHSDVSNLFYVKSLYEDADNKARFKAEYGYDLAPPETWAQASDQAVFFTAPPNRYGTHFAGKDEGIAGRFYEMLVAEGGALFDDDWNPTFNSEAGVRALNWFVDLYSKKAVPAGTTNYVWDDLGLGFATGNVAFDLDWAGWAAFFNGADSKIGGNVGVALAPKGSSGKRTGWSGSHSFSITKQCDNKPAAASFITFLTGHDAQMLEARTGLLPTRVKVWDDARAEFTAKGDSFMVEVFDVWGQSMAEHAFTPPLIPEWGEIANALWPKLQAAILGDMSSQAALDEAADEVREVMEDAGYL</sequence>
<accession>A0A838Y1J7</accession>
<dbReference type="PANTHER" id="PTHR43649">
    <property type="entry name" value="ARABINOSE-BINDING PROTEIN-RELATED"/>
    <property type="match status" value="1"/>
</dbReference>
<proteinExistence type="inferred from homology"/>
<evidence type="ECO:0000313" key="6">
    <source>
        <dbReference type="Proteomes" id="UP000559404"/>
    </source>
</evidence>
<dbReference type="InterPro" id="IPR050490">
    <property type="entry name" value="Bact_solute-bd_prot1"/>
</dbReference>
<organism evidence="5 6">
    <name type="scientific">Stappia taiwanensis</name>
    <dbReference type="NCBI Taxonomy" id="992267"/>
    <lineage>
        <taxon>Bacteria</taxon>
        <taxon>Pseudomonadati</taxon>
        <taxon>Pseudomonadota</taxon>
        <taxon>Alphaproteobacteria</taxon>
        <taxon>Hyphomicrobiales</taxon>
        <taxon>Stappiaceae</taxon>
        <taxon>Stappia</taxon>
    </lineage>
</organism>
<gene>
    <name evidence="5" type="ORF">H1W37_14715</name>
</gene>
<dbReference type="Gene3D" id="3.40.190.10">
    <property type="entry name" value="Periplasmic binding protein-like II"/>
    <property type="match status" value="2"/>
</dbReference>
<dbReference type="SUPFAM" id="SSF53850">
    <property type="entry name" value="Periplasmic binding protein-like II"/>
    <property type="match status" value="1"/>
</dbReference>
<comment type="subcellular location">
    <subcellularLocation>
        <location evidence="1">Periplasm</location>
    </subcellularLocation>
</comment>
<comment type="similarity">
    <text evidence="2">Belongs to the bacterial solute-binding protein 1 family.</text>
</comment>
<dbReference type="EMBL" id="JACEON010000014">
    <property type="protein sequence ID" value="MBA4612913.1"/>
    <property type="molecule type" value="Genomic_DNA"/>
</dbReference>
<name>A0A838Y1J7_9HYPH</name>
<dbReference type="GO" id="GO:0042597">
    <property type="term" value="C:periplasmic space"/>
    <property type="evidence" value="ECO:0007669"/>
    <property type="project" value="UniProtKB-SubCell"/>
</dbReference>
<reference evidence="5 6" key="1">
    <citation type="submission" date="2020-07" db="EMBL/GenBank/DDBJ databases">
        <authorList>
            <person name="Li M."/>
        </authorList>
    </citation>
    <scope>NUCLEOTIDE SEQUENCE [LARGE SCALE GENOMIC DNA]</scope>
    <source>
        <strain evidence="5 6">DSM 23284</strain>
    </source>
</reference>
<reference evidence="5 6" key="2">
    <citation type="submission" date="2020-08" db="EMBL/GenBank/DDBJ databases">
        <title>Stappia taiwanensis sp. nov., isolated from a coastal thermal spring.</title>
        <authorList>
            <person name="Kampfer P."/>
        </authorList>
    </citation>
    <scope>NUCLEOTIDE SEQUENCE [LARGE SCALE GENOMIC DNA]</scope>
    <source>
        <strain evidence="5 6">DSM 23284</strain>
    </source>
</reference>
<dbReference type="AlphaFoldDB" id="A0A838Y1J7"/>
<feature type="chain" id="PRO_5032682466" evidence="4">
    <location>
        <begin position="24"/>
        <end position="438"/>
    </location>
</feature>
<dbReference type="CDD" id="cd13585">
    <property type="entry name" value="PBP2_TMBP_like"/>
    <property type="match status" value="1"/>
</dbReference>
<evidence type="ECO:0000313" key="5">
    <source>
        <dbReference type="EMBL" id="MBA4612913.1"/>
    </source>
</evidence>
<keyword evidence="3" id="KW-0574">Periplasm</keyword>
<feature type="signal peptide" evidence="4">
    <location>
        <begin position="1"/>
        <end position="23"/>
    </location>
</feature>
<keyword evidence="6" id="KW-1185">Reference proteome</keyword>
<keyword evidence="4" id="KW-0732">Signal</keyword>
<comment type="caution">
    <text evidence="5">The sequence shown here is derived from an EMBL/GenBank/DDBJ whole genome shotgun (WGS) entry which is preliminary data.</text>
</comment>
<dbReference type="InterPro" id="IPR006059">
    <property type="entry name" value="SBP"/>
</dbReference>
<evidence type="ECO:0000256" key="3">
    <source>
        <dbReference type="ARBA" id="ARBA00022764"/>
    </source>
</evidence>
<evidence type="ECO:0000256" key="1">
    <source>
        <dbReference type="ARBA" id="ARBA00004418"/>
    </source>
</evidence>
<dbReference type="Pfam" id="PF01547">
    <property type="entry name" value="SBP_bac_1"/>
    <property type="match status" value="1"/>
</dbReference>
<dbReference type="PANTHER" id="PTHR43649:SF12">
    <property type="entry name" value="DIACETYLCHITOBIOSE BINDING PROTEIN DASA"/>
    <property type="match status" value="1"/>
</dbReference>